<dbReference type="InParanoid" id="A0A482WNY0"/>
<feature type="repeat" description="WD" evidence="8">
    <location>
        <begin position="198"/>
        <end position="240"/>
    </location>
</feature>
<keyword evidence="4 8" id="KW-0853">WD repeat</keyword>
<feature type="repeat" description="WD" evidence="8">
    <location>
        <begin position="241"/>
        <end position="282"/>
    </location>
</feature>
<evidence type="ECO:0000256" key="8">
    <source>
        <dbReference type="PROSITE-ProRule" id="PRU00221"/>
    </source>
</evidence>
<reference evidence="11 12" key="1">
    <citation type="journal article" date="2017" name="Gigascience">
        <title>Genome sequence of the small brown planthopper, Laodelphax striatellus.</title>
        <authorList>
            <person name="Zhu J."/>
            <person name="Jiang F."/>
            <person name="Wang X."/>
            <person name="Yang P."/>
            <person name="Bao Y."/>
            <person name="Zhao W."/>
            <person name="Wang W."/>
            <person name="Lu H."/>
            <person name="Wang Q."/>
            <person name="Cui N."/>
            <person name="Li J."/>
            <person name="Chen X."/>
            <person name="Luo L."/>
            <person name="Yu J."/>
            <person name="Kang L."/>
            <person name="Cui F."/>
        </authorList>
    </citation>
    <scope>NUCLEOTIDE SEQUENCE [LARGE SCALE GENOMIC DNA]</scope>
    <source>
        <strain evidence="11">Lst14</strain>
    </source>
</reference>
<feature type="compositionally biased region" description="Low complexity" evidence="10">
    <location>
        <begin position="20"/>
        <end position="33"/>
    </location>
</feature>
<keyword evidence="5" id="KW-0677">Repeat</keyword>
<dbReference type="InterPro" id="IPR001680">
    <property type="entry name" value="WD40_rpt"/>
</dbReference>
<evidence type="ECO:0000256" key="7">
    <source>
        <dbReference type="ARBA" id="ARBA00040954"/>
    </source>
</evidence>
<protein>
    <recommendedName>
        <fullName evidence="7">WD repeat-containing protein 37</fullName>
    </recommendedName>
</protein>
<evidence type="ECO:0000256" key="1">
    <source>
        <dbReference type="ARBA" id="ARBA00004123"/>
    </source>
</evidence>
<dbReference type="FunCoup" id="A0A482WNY0">
    <property type="interactions" value="1656"/>
</dbReference>
<feature type="compositionally biased region" description="Gly residues" evidence="10">
    <location>
        <begin position="1"/>
        <end position="11"/>
    </location>
</feature>
<dbReference type="PANTHER" id="PTHR19855:SF12">
    <property type="entry name" value="WD REPEAT-CONTAINING PROTEIN 37"/>
    <property type="match status" value="1"/>
</dbReference>
<keyword evidence="3" id="KW-0963">Cytoplasm</keyword>
<dbReference type="Proteomes" id="UP000291343">
    <property type="component" value="Unassembled WGS sequence"/>
</dbReference>
<evidence type="ECO:0000256" key="2">
    <source>
        <dbReference type="ARBA" id="ARBA00004496"/>
    </source>
</evidence>
<feature type="repeat" description="WD" evidence="8">
    <location>
        <begin position="350"/>
        <end position="384"/>
    </location>
</feature>
<evidence type="ECO:0000256" key="10">
    <source>
        <dbReference type="SAM" id="MobiDB-lite"/>
    </source>
</evidence>
<dbReference type="GO" id="GO:0005634">
    <property type="term" value="C:nucleus"/>
    <property type="evidence" value="ECO:0007669"/>
    <property type="project" value="UniProtKB-SubCell"/>
</dbReference>
<dbReference type="PRINTS" id="PR00320">
    <property type="entry name" value="GPROTEINBRPT"/>
</dbReference>
<dbReference type="EMBL" id="QKKF02029328">
    <property type="protein sequence ID" value="RZF35203.1"/>
    <property type="molecule type" value="Genomic_DNA"/>
</dbReference>
<gene>
    <name evidence="11" type="ORF">LSTR_LSTR014240</name>
</gene>
<comment type="caution">
    <text evidence="11">The sequence shown here is derived from an EMBL/GenBank/DDBJ whole genome shotgun (WGS) entry which is preliminary data.</text>
</comment>
<dbReference type="PROSITE" id="PS50294">
    <property type="entry name" value="WD_REPEATS_REGION"/>
    <property type="match status" value="3"/>
</dbReference>
<dbReference type="STRING" id="195883.A0A482WNY0"/>
<accession>A0A482WNY0</accession>
<organism evidence="11 12">
    <name type="scientific">Laodelphax striatellus</name>
    <name type="common">Small brown planthopper</name>
    <name type="synonym">Delphax striatella</name>
    <dbReference type="NCBI Taxonomy" id="195883"/>
    <lineage>
        <taxon>Eukaryota</taxon>
        <taxon>Metazoa</taxon>
        <taxon>Ecdysozoa</taxon>
        <taxon>Arthropoda</taxon>
        <taxon>Hexapoda</taxon>
        <taxon>Insecta</taxon>
        <taxon>Pterygota</taxon>
        <taxon>Neoptera</taxon>
        <taxon>Paraneoptera</taxon>
        <taxon>Hemiptera</taxon>
        <taxon>Auchenorrhyncha</taxon>
        <taxon>Fulgoroidea</taxon>
        <taxon>Delphacidae</taxon>
        <taxon>Criomorphinae</taxon>
        <taxon>Laodelphax</taxon>
    </lineage>
</organism>
<dbReference type="PANTHER" id="PTHR19855">
    <property type="entry name" value="WD40 REPEAT PROTEIN 12, 37"/>
    <property type="match status" value="1"/>
</dbReference>
<evidence type="ECO:0000256" key="3">
    <source>
        <dbReference type="ARBA" id="ARBA00022490"/>
    </source>
</evidence>
<dbReference type="SMR" id="A0A482WNY0"/>
<sequence>MMPQDGGGSQTPGGKPPPLSLSAASPSSSTAASLVGGGYQAAAATRSKRVSAPLPGAEHVTSHQLFHNHSFRSELDAESALPAAVRARLSDLFYQIEKEFESLYSENLSLQEKIDALNERLDRENVATDKQGVDATDFDAASSKGFSKHKCKNGIINGVAVTGSSQKLKTAHKLKAQTSKIVSSFKAPTVSCQLVREFQGHRDGIWEVAVSRPAQPVIGTAATDQTACIWSVESGRCLLRYLGHTGSVNSLRFHPSRDLALTASGDQRAHIWQAQVNLELQVRTSTTLKCHVALQNVPSLRTPVVELRGHSSVVIAADWLAPAGDHLVTASWDRTACLWDAETGDMLHALAGHDQELTHTSAHHSQRLVVTSSRDTTFRLWDFREPIHSVSVFQGHTETVTSAVFTKRDDKVVSGSDDRTVKVWDLRNMRSPLATIRGDSGVNKLAVSSQSGVVAIPYDNRHVRLFDINCSGQQQRIARLPRTSRQGHQRMVSSVAWADDSAAVPGMTCNFFSCGFDRLILGWSIQSIKDSKEV</sequence>
<name>A0A482WNY0_LAOST</name>
<dbReference type="InterPro" id="IPR020472">
    <property type="entry name" value="WD40_PAC1"/>
</dbReference>
<evidence type="ECO:0000256" key="9">
    <source>
        <dbReference type="SAM" id="Coils"/>
    </source>
</evidence>
<dbReference type="GO" id="GO:0005737">
    <property type="term" value="C:cytoplasm"/>
    <property type="evidence" value="ECO:0007669"/>
    <property type="project" value="UniProtKB-SubCell"/>
</dbReference>
<evidence type="ECO:0000256" key="6">
    <source>
        <dbReference type="ARBA" id="ARBA00023242"/>
    </source>
</evidence>
<dbReference type="CDD" id="cd00200">
    <property type="entry name" value="WD40"/>
    <property type="match status" value="1"/>
</dbReference>
<dbReference type="OrthoDB" id="9984207at2759"/>
<dbReference type="PROSITE" id="PS50082">
    <property type="entry name" value="WD_REPEATS_2"/>
    <property type="match status" value="5"/>
</dbReference>
<feature type="coiled-coil region" evidence="9">
    <location>
        <begin position="100"/>
        <end position="127"/>
    </location>
</feature>
<evidence type="ECO:0000313" key="12">
    <source>
        <dbReference type="Proteomes" id="UP000291343"/>
    </source>
</evidence>
<dbReference type="Pfam" id="PF00400">
    <property type="entry name" value="WD40"/>
    <property type="match status" value="5"/>
</dbReference>
<feature type="repeat" description="WD" evidence="8">
    <location>
        <begin position="393"/>
        <end position="434"/>
    </location>
</feature>
<keyword evidence="12" id="KW-1185">Reference proteome</keyword>
<keyword evidence="9" id="KW-0175">Coiled coil</keyword>
<comment type="subcellular location">
    <subcellularLocation>
        <location evidence="2">Cytoplasm</location>
    </subcellularLocation>
    <subcellularLocation>
        <location evidence="1">Nucleus</location>
    </subcellularLocation>
</comment>
<evidence type="ECO:0000256" key="5">
    <source>
        <dbReference type="ARBA" id="ARBA00022737"/>
    </source>
</evidence>
<keyword evidence="6" id="KW-0539">Nucleus</keyword>
<evidence type="ECO:0000256" key="4">
    <source>
        <dbReference type="ARBA" id="ARBA00022574"/>
    </source>
</evidence>
<dbReference type="SUPFAM" id="SSF50978">
    <property type="entry name" value="WD40 repeat-like"/>
    <property type="match status" value="1"/>
</dbReference>
<dbReference type="AlphaFoldDB" id="A0A482WNY0"/>
<dbReference type="SMART" id="SM00320">
    <property type="entry name" value="WD40"/>
    <property type="match status" value="7"/>
</dbReference>
<dbReference type="InterPro" id="IPR015943">
    <property type="entry name" value="WD40/YVTN_repeat-like_dom_sf"/>
</dbReference>
<dbReference type="InterPro" id="IPR036322">
    <property type="entry name" value="WD40_repeat_dom_sf"/>
</dbReference>
<evidence type="ECO:0000313" key="11">
    <source>
        <dbReference type="EMBL" id="RZF35203.1"/>
    </source>
</evidence>
<feature type="region of interest" description="Disordered" evidence="10">
    <location>
        <begin position="1"/>
        <end position="33"/>
    </location>
</feature>
<proteinExistence type="predicted"/>
<dbReference type="Gene3D" id="2.130.10.10">
    <property type="entry name" value="YVTN repeat-like/Quinoprotein amine dehydrogenase"/>
    <property type="match status" value="3"/>
</dbReference>
<feature type="repeat" description="WD" evidence="8">
    <location>
        <begin position="307"/>
        <end position="349"/>
    </location>
</feature>
<dbReference type="PROSITE" id="PS00678">
    <property type="entry name" value="WD_REPEATS_1"/>
    <property type="match status" value="2"/>
</dbReference>
<dbReference type="InterPro" id="IPR019775">
    <property type="entry name" value="WD40_repeat_CS"/>
</dbReference>